<evidence type="ECO:0000259" key="4">
    <source>
        <dbReference type="Pfam" id="PF17177"/>
    </source>
</evidence>
<evidence type="ECO:0000256" key="2">
    <source>
        <dbReference type="PROSITE-ProRule" id="PRU00708"/>
    </source>
</evidence>
<dbReference type="VEuPathDB" id="CryptoDB:Cvel_19306"/>
<feature type="repeat" description="PPR" evidence="2">
    <location>
        <begin position="926"/>
        <end position="963"/>
    </location>
</feature>
<feature type="repeat" description="PPR" evidence="2">
    <location>
        <begin position="731"/>
        <end position="765"/>
    </location>
</feature>
<dbReference type="InterPro" id="IPR002885">
    <property type="entry name" value="PPR_rpt"/>
</dbReference>
<dbReference type="InterPro" id="IPR011990">
    <property type="entry name" value="TPR-like_helical_dom_sf"/>
</dbReference>
<feature type="repeat" description="PPR" evidence="2">
    <location>
        <begin position="1682"/>
        <end position="1719"/>
    </location>
</feature>
<feature type="region of interest" description="Disordered" evidence="3">
    <location>
        <begin position="505"/>
        <end position="532"/>
    </location>
</feature>
<dbReference type="GO" id="GO:0003729">
    <property type="term" value="F:mRNA binding"/>
    <property type="evidence" value="ECO:0007669"/>
    <property type="project" value="TreeGrafter"/>
</dbReference>
<evidence type="ECO:0000256" key="3">
    <source>
        <dbReference type="SAM" id="MobiDB-lite"/>
    </source>
</evidence>
<dbReference type="Pfam" id="PF13812">
    <property type="entry name" value="PPR_3"/>
    <property type="match status" value="4"/>
</dbReference>
<sequence length="1868" mass="206842">MPPLFSSVGAQEVDVKTPPAFLLTEEAEVPHRDERKDVDYRAMSLHSGETRGGARRRNDPSAVVGDLSAREGVSAESAEILHGRGQSAQAEEDSPDCHTSLSVPSLPVHFQQTPWGLVGKEEKRRAVRTVARLKERESSDLVLAQKCARILQKTAVDNGLWKEALALFMETERQGILPTLRSYFSVFFAMRIAAEAGIQWGKREVLRVFEEMKGRGLRPDVYVYSAVIALLSRLKGGDRWRVALGIFEEMKKGGVKPDLVTYNSLIAVLASEARASHWWRALDVYREMQQQGVEPNAATFRLLCNALEKVEGGARWQEAASVYEEMKAKVRLADRASQSAFMRVFRYAAGGSRWREAFAYQGEMEENGLKMTASVYSNLLAVLAHAPGESEWEKALQVFDEMRASGIQPTENTFSLLFQCLSRAGRFSQWEKTLELYGEMKGLGLIPTPAGYKGLIRAASRAPSRSEWEKVIELFEEMRQNGIEPTRWIFYELVSALDCSSPSSSSSLSPAAEFSNNKTKSNDSSRSGGGSSVSRAAALSRILKLAESLGYDIRREREREIVTVLDFEEERGGRDRWVAPPGSDGLSGGGGGADGGNEEEGATQPSGGGERLQKYRRIFSEGVGWYAWRQALVLLEEMEKDGLPVDPVCYSKALRILGNAGKWEAAVQLVDTMGHKGVKPTTSVYESLLDAFAAGAGVIGEGEREQGLWEVALEVFWKLEGVRREEGTRASLKAYEALILILAKGQQWELAWEVFEEMRRKAFDPSAGGVLEGKKKPFSPSVVNALLSGPGSQWRLALKLFEEAKENGWRPSGQSYALLLSTFRRAHQLEGGGRELRETAGKIGREGVEAFRSSLSFSETPGVKRGSADGTNPLLSSGQQSWWPLNRCASLLIALCQLSSVGVCPDLWKEAQMLLNLMRSVGMRPKVRHFNALLEALAKAPGGSRLEDALRLLEDMKARELPLDEFTYTALVDACRLAADRVHWETALVLREDMIRHGITPNAYVLVALLKTFRSAGLQLSHHTDLYLQLFREASEHPDVPPDAPAYLVLLVLLCKGDTGSAWLEALEVFEEFMQSQNRKRPSLRKMTYILRAILMVCERAYGGSLWKEALSVYRKMQTELRGLPHTRPDVISVNVLLGALSKAKGGSRWKEAWEEFEEAKASGLTPCYSTYTRMVQVCAHAAGGTRWEDVLRLLDEMKAEKETLDRNSRGEDKEGLLVVGFGKAMQTAIYKSRNGPGRQALLQALERWFPQSELVASIKARERRRGVGGVGGEAEEILGQHSSFSSSHPPGGIWGEGEELEFREDSQSPVLHALQELEECTEEKGQGGKGKEGLGYRDRGHGPSANFDLMKMKTERGSGRQKESARGLLVADEKRLLKLMSQGNEGERAGALTYLIDRAWDAKEAGEALENFVKESLKGDSLYRFSKSDAPIEPPSVHWYYRGGNPPEQVQGFTYLIQKTYTRRRQGSDWRGALSLYEDLKARGFQPEPLTYHYLFWSLAKASGGGQWECALKIFEEMRASGIQPTTSVYGSLLTCLARAPGGSKWKEAARLFDEMQVEGITPSTSSYNAMVEALGRVAGLEGGWKVSRALKLYEQMKLGGISPNAQTYIGLMNVLSSPIGALRWREALSIHQELKSQGVSVNEKMYTNLICVLAKVPGGSQWERALELFEEMKRGGLRPTVVTFTALFTCLANAKGGSKWEVALTLFREMKEGGIKPNKYTYCSLFTVFGRAKGGAQPGEVLKLFEEMMDKGIAVDSPTCAALLWTLAKAKGASQWQTVLLLFRESLKDGMLPSSSVYSAVRTALVNAQEWEKGTQLLRQAAACAVLKPELALKTFLQNVKGQKHWEDTGEILSKTSGVSERTTKP</sequence>
<proteinExistence type="predicted"/>
<feature type="repeat" description="PPR" evidence="2">
    <location>
        <begin position="646"/>
        <end position="680"/>
    </location>
</feature>
<dbReference type="EMBL" id="CDMZ01000722">
    <property type="protein sequence ID" value="CEM20194.1"/>
    <property type="molecule type" value="Genomic_DNA"/>
</dbReference>
<name>A0A0G4FYQ4_9ALVE</name>
<dbReference type="Gene3D" id="1.25.40.10">
    <property type="entry name" value="Tetratricopeptide repeat domain"/>
    <property type="match status" value="8"/>
</dbReference>
<organism evidence="5">
    <name type="scientific">Chromera velia CCMP2878</name>
    <dbReference type="NCBI Taxonomy" id="1169474"/>
    <lineage>
        <taxon>Eukaryota</taxon>
        <taxon>Sar</taxon>
        <taxon>Alveolata</taxon>
        <taxon>Colpodellida</taxon>
        <taxon>Chromeraceae</taxon>
        <taxon>Chromera</taxon>
    </lineage>
</organism>
<feature type="repeat" description="PPR" evidence="2">
    <location>
        <begin position="410"/>
        <end position="447"/>
    </location>
</feature>
<evidence type="ECO:0000313" key="5">
    <source>
        <dbReference type="EMBL" id="CEM20194.1"/>
    </source>
</evidence>
<feature type="repeat" description="PPR" evidence="2">
    <location>
        <begin position="372"/>
        <end position="409"/>
    </location>
</feature>
<feature type="repeat" description="PPR" evidence="2">
    <location>
        <begin position="964"/>
        <end position="1001"/>
    </location>
</feature>
<accession>A0A0G4FYQ4</accession>
<dbReference type="InterPro" id="IPR033443">
    <property type="entry name" value="PROP1-like_PPR_dom"/>
</dbReference>
<feature type="region of interest" description="Disordered" evidence="3">
    <location>
        <begin position="573"/>
        <end position="609"/>
    </location>
</feature>
<feature type="repeat" description="PPR" evidence="2">
    <location>
        <begin position="1527"/>
        <end position="1564"/>
    </location>
</feature>
<reference evidence="5" key="1">
    <citation type="submission" date="2014-11" db="EMBL/GenBank/DDBJ databases">
        <authorList>
            <person name="Otto D Thomas"/>
            <person name="Naeem Raeece"/>
        </authorList>
    </citation>
    <scope>NUCLEOTIDE SEQUENCE</scope>
</reference>
<protein>
    <recommendedName>
        <fullName evidence="4">PROP1-like PPR domain-containing protein</fullName>
    </recommendedName>
</protein>
<dbReference type="PANTHER" id="PTHR47938">
    <property type="entry name" value="RESPIRATORY COMPLEX I CHAPERONE (CIA84), PUTATIVE (AFU_ORTHOLOGUE AFUA_2G06020)-RELATED"/>
    <property type="match status" value="1"/>
</dbReference>
<feature type="region of interest" description="Disordered" evidence="3">
    <location>
        <begin position="1320"/>
        <end position="1348"/>
    </location>
</feature>
<dbReference type="PANTHER" id="PTHR47938:SF35">
    <property type="entry name" value="PENTATRICOPEPTIDE REPEAT-CONTAINING PROTEIN 4, MITOCHONDRIAL-RELATED"/>
    <property type="match status" value="1"/>
</dbReference>
<feature type="compositionally biased region" description="Gly residues" evidence="3">
    <location>
        <begin position="585"/>
        <end position="595"/>
    </location>
</feature>
<dbReference type="PROSITE" id="PS51375">
    <property type="entry name" value="PPR"/>
    <property type="match status" value="16"/>
</dbReference>
<feature type="repeat" description="PPR" evidence="2">
    <location>
        <begin position="1565"/>
        <end position="1605"/>
    </location>
</feature>
<dbReference type="PhylomeDB" id="A0A0G4FYQ4"/>
<keyword evidence="1" id="KW-0677">Repeat</keyword>
<feature type="domain" description="PROP1-like PPR" evidence="4">
    <location>
        <begin position="1467"/>
        <end position="1588"/>
    </location>
</feature>
<evidence type="ECO:0000256" key="1">
    <source>
        <dbReference type="ARBA" id="ARBA00022737"/>
    </source>
</evidence>
<dbReference type="Pfam" id="PF01535">
    <property type="entry name" value="PPR"/>
    <property type="match status" value="2"/>
</dbReference>
<feature type="repeat" description="PPR" evidence="2">
    <location>
        <begin position="448"/>
        <end position="485"/>
    </location>
</feature>
<gene>
    <name evidence="5" type="ORF">Cvel_19306</name>
</gene>
<feature type="repeat" description="PPR" evidence="2">
    <location>
        <begin position="1644"/>
        <end position="1681"/>
    </location>
</feature>
<feature type="region of interest" description="Disordered" evidence="3">
    <location>
        <begin position="32"/>
        <end position="103"/>
    </location>
</feature>
<feature type="compositionally biased region" description="Basic and acidic residues" evidence="3">
    <location>
        <begin position="1323"/>
        <end position="1342"/>
    </location>
</feature>
<feature type="repeat" description="PPR" evidence="2">
    <location>
        <begin position="1720"/>
        <end position="1757"/>
    </location>
</feature>
<feature type="repeat" description="PPR" evidence="2">
    <location>
        <begin position="1489"/>
        <end position="1526"/>
    </location>
</feature>
<feature type="domain" description="PROP1-like PPR" evidence="4">
    <location>
        <begin position="273"/>
        <end position="430"/>
    </location>
</feature>
<feature type="repeat" description="PPR" evidence="2">
    <location>
        <begin position="258"/>
        <end position="295"/>
    </location>
</feature>
<dbReference type="NCBIfam" id="TIGR00756">
    <property type="entry name" value="PPR"/>
    <property type="match status" value="2"/>
</dbReference>
<dbReference type="Pfam" id="PF17177">
    <property type="entry name" value="PPR_long"/>
    <property type="match status" value="2"/>
</dbReference>
<feature type="repeat" description="PPR" evidence="2">
    <location>
        <begin position="220"/>
        <end position="257"/>
    </location>
</feature>
<feature type="repeat" description="PPR" evidence="2">
    <location>
        <begin position="1130"/>
        <end position="1167"/>
    </location>
</feature>